<dbReference type="Pfam" id="PF07690">
    <property type="entry name" value="MFS_1"/>
    <property type="match status" value="1"/>
</dbReference>
<dbReference type="AlphaFoldDB" id="A0A316F012"/>
<dbReference type="EMBL" id="QGGT01000001">
    <property type="protein sequence ID" value="PWK37836.1"/>
    <property type="molecule type" value="Genomic_DNA"/>
</dbReference>
<feature type="transmembrane region" description="Helical" evidence="6">
    <location>
        <begin position="270"/>
        <end position="292"/>
    </location>
</feature>
<name>A0A316F012_9BURK</name>
<comment type="caution">
    <text evidence="8">The sequence shown here is derived from an EMBL/GenBank/DDBJ whole genome shotgun (WGS) entry which is preliminary data.</text>
</comment>
<evidence type="ECO:0000313" key="9">
    <source>
        <dbReference type="Proteomes" id="UP000245754"/>
    </source>
</evidence>
<dbReference type="InterPro" id="IPR050189">
    <property type="entry name" value="MFS_Efflux_Transporters"/>
</dbReference>
<feature type="transmembrane region" description="Helical" evidence="6">
    <location>
        <begin position="49"/>
        <end position="70"/>
    </location>
</feature>
<feature type="transmembrane region" description="Helical" evidence="6">
    <location>
        <begin position="164"/>
        <end position="186"/>
    </location>
</feature>
<proteinExistence type="predicted"/>
<dbReference type="InterPro" id="IPR036259">
    <property type="entry name" value="MFS_trans_sf"/>
</dbReference>
<feature type="transmembrane region" description="Helical" evidence="6">
    <location>
        <begin position="329"/>
        <end position="355"/>
    </location>
</feature>
<dbReference type="PROSITE" id="PS50850">
    <property type="entry name" value="MFS"/>
    <property type="match status" value="1"/>
</dbReference>
<keyword evidence="4 6" id="KW-1133">Transmembrane helix</keyword>
<evidence type="ECO:0000256" key="4">
    <source>
        <dbReference type="ARBA" id="ARBA00022989"/>
    </source>
</evidence>
<keyword evidence="5 6" id="KW-0472">Membrane</keyword>
<dbReference type="GO" id="GO:0022857">
    <property type="term" value="F:transmembrane transporter activity"/>
    <property type="evidence" value="ECO:0007669"/>
    <property type="project" value="InterPro"/>
</dbReference>
<reference evidence="8 9" key="1">
    <citation type="submission" date="2018-05" db="EMBL/GenBank/DDBJ databases">
        <title>Genomic Encyclopedia of Type Strains, Phase IV (KMG-V): Genome sequencing to study the core and pangenomes of soil and plant-associated prokaryotes.</title>
        <authorList>
            <person name="Whitman W."/>
        </authorList>
    </citation>
    <scope>NUCLEOTIDE SEQUENCE [LARGE SCALE GENOMIC DNA]</scope>
    <source>
        <strain evidence="8 9">SLV-132</strain>
    </source>
</reference>
<evidence type="ECO:0000259" key="7">
    <source>
        <dbReference type="PROSITE" id="PS50850"/>
    </source>
</evidence>
<feature type="transmembrane region" description="Helical" evidence="6">
    <location>
        <begin position="242"/>
        <end position="263"/>
    </location>
</feature>
<feature type="transmembrane region" description="Helical" evidence="6">
    <location>
        <begin position="12"/>
        <end position="37"/>
    </location>
</feature>
<dbReference type="Proteomes" id="UP000245754">
    <property type="component" value="Unassembled WGS sequence"/>
</dbReference>
<sequence>MKDAIPAQTKRALYVLSVAYLVQATGALSVAGSMAPIAREWHLSNAQTAYLISIFGVTFALTAPLLQVYFGHLRRRLQVLLGLAVFSSAALLFAASPNYIVLLASRMLMGLGAGFIGPVLGALGSNLVKREEQGSAIAVVLLGLSVAGMVGIPVSAWLSDAYGARTLFLVVGLAGIGTAALVLALVPDQSAGERVQLATLVSLVTRARSLSAFLVVFFVAAAVYATYTFISPIVRDVYHGDTHSVSASLTILGVAGVMGNLFVTRAARRYGAVSMLLAGMAILAIDIVILWWTRPHLYWFYAALVVWAFGTDILWPSQQRRIIELAPDLRGISLAVTASFVFCGIGFGSAVAGWVYPSYGFGGVLASSLLLMVLAGASLWISNIAPAIADRRVPS</sequence>
<accession>A0A316F012</accession>
<evidence type="ECO:0000256" key="5">
    <source>
        <dbReference type="ARBA" id="ARBA00023136"/>
    </source>
</evidence>
<keyword evidence="2" id="KW-1003">Cell membrane</keyword>
<evidence type="ECO:0000256" key="3">
    <source>
        <dbReference type="ARBA" id="ARBA00022692"/>
    </source>
</evidence>
<dbReference type="PANTHER" id="PTHR43124:SF10">
    <property type="entry name" value="PURINE EFFLUX PUMP PBUE"/>
    <property type="match status" value="1"/>
</dbReference>
<dbReference type="RefSeq" id="WP_109581506.1">
    <property type="nucleotide sequence ID" value="NZ_CAJPUX010000001.1"/>
</dbReference>
<feature type="transmembrane region" description="Helical" evidence="6">
    <location>
        <begin position="207"/>
        <end position="230"/>
    </location>
</feature>
<dbReference type="Gene3D" id="1.20.1250.20">
    <property type="entry name" value="MFS general substrate transporter like domains"/>
    <property type="match status" value="1"/>
</dbReference>
<gene>
    <name evidence="8" type="ORF">C7419_1011722</name>
</gene>
<feature type="transmembrane region" description="Helical" evidence="6">
    <location>
        <begin position="77"/>
        <end position="95"/>
    </location>
</feature>
<dbReference type="GO" id="GO:0005886">
    <property type="term" value="C:plasma membrane"/>
    <property type="evidence" value="ECO:0007669"/>
    <property type="project" value="UniProtKB-SubCell"/>
</dbReference>
<dbReference type="GeneID" id="98339720"/>
<feature type="transmembrane region" description="Helical" evidence="6">
    <location>
        <begin position="101"/>
        <end position="124"/>
    </location>
</feature>
<dbReference type="CDD" id="cd17324">
    <property type="entry name" value="MFS_NepI_like"/>
    <property type="match status" value="1"/>
</dbReference>
<evidence type="ECO:0000256" key="2">
    <source>
        <dbReference type="ARBA" id="ARBA00022475"/>
    </source>
</evidence>
<keyword evidence="3 6" id="KW-0812">Transmembrane</keyword>
<dbReference type="InterPro" id="IPR011701">
    <property type="entry name" value="MFS"/>
</dbReference>
<dbReference type="InterPro" id="IPR020846">
    <property type="entry name" value="MFS_dom"/>
</dbReference>
<evidence type="ECO:0000256" key="6">
    <source>
        <dbReference type="SAM" id="Phobius"/>
    </source>
</evidence>
<keyword evidence="9" id="KW-1185">Reference proteome</keyword>
<evidence type="ECO:0000256" key="1">
    <source>
        <dbReference type="ARBA" id="ARBA00004651"/>
    </source>
</evidence>
<organism evidence="8 9">
    <name type="scientific">Cupriavidus plantarum</name>
    <dbReference type="NCBI Taxonomy" id="942865"/>
    <lineage>
        <taxon>Bacteria</taxon>
        <taxon>Pseudomonadati</taxon>
        <taxon>Pseudomonadota</taxon>
        <taxon>Betaproteobacteria</taxon>
        <taxon>Burkholderiales</taxon>
        <taxon>Burkholderiaceae</taxon>
        <taxon>Cupriavidus</taxon>
    </lineage>
</organism>
<comment type="subcellular location">
    <subcellularLocation>
        <location evidence="1">Cell membrane</location>
        <topology evidence="1">Multi-pass membrane protein</topology>
    </subcellularLocation>
</comment>
<feature type="transmembrane region" description="Helical" evidence="6">
    <location>
        <begin position="298"/>
        <end position="317"/>
    </location>
</feature>
<feature type="domain" description="Major facilitator superfamily (MFS) profile" evidence="7">
    <location>
        <begin position="12"/>
        <end position="385"/>
    </location>
</feature>
<evidence type="ECO:0000313" key="8">
    <source>
        <dbReference type="EMBL" id="PWK37836.1"/>
    </source>
</evidence>
<feature type="transmembrane region" description="Helical" evidence="6">
    <location>
        <begin position="361"/>
        <end position="382"/>
    </location>
</feature>
<protein>
    <submittedName>
        <fullName evidence="8">Putative MFS family arabinose efflux permease</fullName>
    </submittedName>
</protein>
<dbReference type="SUPFAM" id="SSF103473">
    <property type="entry name" value="MFS general substrate transporter"/>
    <property type="match status" value="1"/>
</dbReference>
<dbReference type="PANTHER" id="PTHR43124">
    <property type="entry name" value="PURINE EFFLUX PUMP PBUE"/>
    <property type="match status" value="1"/>
</dbReference>
<feature type="transmembrane region" description="Helical" evidence="6">
    <location>
        <begin position="136"/>
        <end position="158"/>
    </location>
</feature>